<dbReference type="PANTHER" id="PTHR30616:SF2">
    <property type="entry name" value="PURINE NUCLEOSIDE PHOSPHORYLASE LACC1"/>
    <property type="match status" value="1"/>
</dbReference>
<evidence type="ECO:0000256" key="1">
    <source>
        <dbReference type="ARBA" id="ARBA00000553"/>
    </source>
</evidence>
<comment type="caution">
    <text evidence="10">The sequence shown here is derived from an EMBL/GenBank/DDBJ whole genome shotgun (WGS) entry which is preliminary data.</text>
</comment>
<keyword evidence="4" id="KW-0479">Metal-binding</keyword>
<dbReference type="InterPro" id="IPR011324">
    <property type="entry name" value="Cytotoxic_necrot_fac-like_cat"/>
</dbReference>
<dbReference type="Gene3D" id="3.60.140.10">
    <property type="entry name" value="CNF1/YfiH-like putative cysteine hydrolases"/>
    <property type="match status" value="1"/>
</dbReference>
<evidence type="ECO:0000256" key="9">
    <source>
        <dbReference type="ARBA" id="ARBA00049893"/>
    </source>
</evidence>
<accession>A0A2A4X6A8</accession>
<comment type="similarity">
    <text evidence="2">Belongs to the purine nucleoside phosphorylase YfiH/LACC1 family.</text>
</comment>
<reference evidence="11" key="1">
    <citation type="submission" date="2017-08" db="EMBL/GenBank/DDBJ databases">
        <title>A dynamic microbial community with high functional redundancy inhabits the cold, oxic subseafloor aquifer.</title>
        <authorList>
            <person name="Tully B.J."/>
            <person name="Wheat C.G."/>
            <person name="Glazer B.T."/>
            <person name="Huber J.A."/>
        </authorList>
    </citation>
    <scope>NUCLEOTIDE SEQUENCE [LARGE SCALE GENOMIC DNA]</scope>
</reference>
<keyword evidence="6" id="KW-0862">Zinc</keyword>
<comment type="catalytic activity">
    <reaction evidence="7">
        <text>adenosine + H2O + H(+) = inosine + NH4(+)</text>
        <dbReference type="Rhea" id="RHEA:24408"/>
        <dbReference type="ChEBI" id="CHEBI:15377"/>
        <dbReference type="ChEBI" id="CHEBI:15378"/>
        <dbReference type="ChEBI" id="CHEBI:16335"/>
        <dbReference type="ChEBI" id="CHEBI:17596"/>
        <dbReference type="ChEBI" id="CHEBI:28938"/>
        <dbReference type="EC" id="3.5.4.4"/>
    </reaction>
    <physiologicalReaction direction="left-to-right" evidence="7">
        <dbReference type="Rhea" id="RHEA:24409"/>
    </physiologicalReaction>
</comment>
<dbReference type="GO" id="GO:0005507">
    <property type="term" value="F:copper ion binding"/>
    <property type="evidence" value="ECO:0007669"/>
    <property type="project" value="TreeGrafter"/>
</dbReference>
<dbReference type="EMBL" id="NVUK01000012">
    <property type="protein sequence ID" value="PCI77841.1"/>
    <property type="molecule type" value="Genomic_DNA"/>
</dbReference>
<sequence>MLYKEKKQVSFFQSELLLSAGISNHGFFTKGLLNMSFDEQTIEQSLSYVLESFPLKSMTYMHQVHATDMVLVNHFPVKKRWQCVRAVDGLMTQERGQGLLVKHADCQAALIFDPKHRVVAALHVGWRGAVADFFMHAFRVLYHQFSTEAKDCLVAISPSLGPEAAEFKGYQDYFPPFFTKALVKENHFDLWHLSFLQLQSIGVKSAHIDIAKICTYANAQLCHSYRNSNEKNHYKRGGSFISL</sequence>
<dbReference type="Proteomes" id="UP000218775">
    <property type="component" value="Unassembled WGS sequence"/>
</dbReference>
<dbReference type="GO" id="GO:0017061">
    <property type="term" value="F:S-methyl-5-thioadenosine phosphorylase activity"/>
    <property type="evidence" value="ECO:0007669"/>
    <property type="project" value="UniProtKB-EC"/>
</dbReference>
<evidence type="ECO:0000256" key="8">
    <source>
        <dbReference type="ARBA" id="ARBA00048968"/>
    </source>
</evidence>
<comment type="catalytic activity">
    <reaction evidence="1">
        <text>inosine + phosphate = alpha-D-ribose 1-phosphate + hypoxanthine</text>
        <dbReference type="Rhea" id="RHEA:27646"/>
        <dbReference type="ChEBI" id="CHEBI:17368"/>
        <dbReference type="ChEBI" id="CHEBI:17596"/>
        <dbReference type="ChEBI" id="CHEBI:43474"/>
        <dbReference type="ChEBI" id="CHEBI:57720"/>
        <dbReference type="EC" id="2.4.2.1"/>
    </reaction>
    <physiologicalReaction direction="left-to-right" evidence="1">
        <dbReference type="Rhea" id="RHEA:27647"/>
    </physiologicalReaction>
</comment>
<evidence type="ECO:0000256" key="7">
    <source>
        <dbReference type="ARBA" id="ARBA00047989"/>
    </source>
</evidence>
<evidence type="ECO:0008006" key="12">
    <source>
        <dbReference type="Google" id="ProtNLM"/>
    </source>
</evidence>
<dbReference type="CDD" id="cd16833">
    <property type="entry name" value="YfiH"/>
    <property type="match status" value="1"/>
</dbReference>
<comment type="catalytic activity">
    <reaction evidence="9">
        <text>S-methyl-5'-thioadenosine + phosphate = 5-(methylsulfanyl)-alpha-D-ribose 1-phosphate + adenine</text>
        <dbReference type="Rhea" id="RHEA:11852"/>
        <dbReference type="ChEBI" id="CHEBI:16708"/>
        <dbReference type="ChEBI" id="CHEBI:17509"/>
        <dbReference type="ChEBI" id="CHEBI:43474"/>
        <dbReference type="ChEBI" id="CHEBI:58533"/>
        <dbReference type="EC" id="2.4.2.28"/>
    </reaction>
    <physiologicalReaction direction="left-to-right" evidence="9">
        <dbReference type="Rhea" id="RHEA:11853"/>
    </physiologicalReaction>
</comment>
<evidence type="ECO:0000256" key="4">
    <source>
        <dbReference type="ARBA" id="ARBA00022723"/>
    </source>
</evidence>
<gene>
    <name evidence="10" type="ORF">COB21_02490</name>
</gene>
<dbReference type="InterPro" id="IPR038371">
    <property type="entry name" value="Cu_polyphenol_OxRdtase_sf"/>
</dbReference>
<evidence type="ECO:0000256" key="5">
    <source>
        <dbReference type="ARBA" id="ARBA00022801"/>
    </source>
</evidence>
<proteinExistence type="inferred from homology"/>
<keyword evidence="5" id="KW-0378">Hydrolase</keyword>
<dbReference type="GO" id="GO:0016787">
    <property type="term" value="F:hydrolase activity"/>
    <property type="evidence" value="ECO:0007669"/>
    <property type="project" value="UniProtKB-KW"/>
</dbReference>
<name>A0A2A4X6A8_UNCAE</name>
<dbReference type="Pfam" id="PF02578">
    <property type="entry name" value="Cu-oxidase_4"/>
    <property type="match status" value="1"/>
</dbReference>
<evidence type="ECO:0000313" key="11">
    <source>
        <dbReference type="Proteomes" id="UP000218775"/>
    </source>
</evidence>
<keyword evidence="3" id="KW-0808">Transferase</keyword>
<dbReference type="SUPFAM" id="SSF64438">
    <property type="entry name" value="CNF1/YfiH-like putative cysteine hydrolases"/>
    <property type="match status" value="1"/>
</dbReference>
<dbReference type="InterPro" id="IPR003730">
    <property type="entry name" value="Cu_polyphenol_OxRdtase"/>
</dbReference>
<evidence type="ECO:0000256" key="6">
    <source>
        <dbReference type="ARBA" id="ARBA00022833"/>
    </source>
</evidence>
<comment type="catalytic activity">
    <reaction evidence="8">
        <text>adenosine + phosphate = alpha-D-ribose 1-phosphate + adenine</text>
        <dbReference type="Rhea" id="RHEA:27642"/>
        <dbReference type="ChEBI" id="CHEBI:16335"/>
        <dbReference type="ChEBI" id="CHEBI:16708"/>
        <dbReference type="ChEBI" id="CHEBI:43474"/>
        <dbReference type="ChEBI" id="CHEBI:57720"/>
        <dbReference type="EC" id="2.4.2.1"/>
    </reaction>
    <physiologicalReaction direction="left-to-right" evidence="8">
        <dbReference type="Rhea" id="RHEA:27643"/>
    </physiologicalReaction>
</comment>
<dbReference type="AlphaFoldDB" id="A0A2A4X6A8"/>
<organism evidence="10 11">
    <name type="scientific">Aerophobetes bacterium</name>
    <dbReference type="NCBI Taxonomy" id="2030807"/>
    <lineage>
        <taxon>Bacteria</taxon>
        <taxon>Candidatus Aerophobota</taxon>
    </lineage>
</organism>
<evidence type="ECO:0000256" key="3">
    <source>
        <dbReference type="ARBA" id="ARBA00022679"/>
    </source>
</evidence>
<evidence type="ECO:0000313" key="10">
    <source>
        <dbReference type="EMBL" id="PCI77841.1"/>
    </source>
</evidence>
<protein>
    <recommendedName>
        <fullName evidence="12">Purine nucleoside phosphorylase</fullName>
    </recommendedName>
</protein>
<evidence type="ECO:0000256" key="2">
    <source>
        <dbReference type="ARBA" id="ARBA00007353"/>
    </source>
</evidence>
<dbReference type="PANTHER" id="PTHR30616">
    <property type="entry name" value="UNCHARACTERIZED PROTEIN YFIH"/>
    <property type="match status" value="1"/>
</dbReference>